<dbReference type="InterPro" id="IPR036388">
    <property type="entry name" value="WH-like_DNA-bd_sf"/>
</dbReference>
<dbReference type="Proteomes" id="UP001208570">
    <property type="component" value="Unassembled WGS sequence"/>
</dbReference>
<comment type="caution">
    <text evidence="6">The sequence shown here is derived from an EMBL/GenBank/DDBJ whole genome shotgun (WGS) entry which is preliminary data.</text>
</comment>
<evidence type="ECO:0000256" key="4">
    <source>
        <dbReference type="SAM" id="MobiDB-lite"/>
    </source>
</evidence>
<accession>A0AAD9N4N2</accession>
<feature type="region of interest" description="Disordered" evidence="4">
    <location>
        <begin position="29"/>
        <end position="73"/>
    </location>
</feature>
<dbReference type="GO" id="GO:0005634">
    <property type="term" value="C:nucleus"/>
    <property type="evidence" value="ECO:0007669"/>
    <property type="project" value="UniProtKB-SubCell"/>
</dbReference>
<reference evidence="6" key="1">
    <citation type="journal article" date="2023" name="Mol. Biol. Evol.">
        <title>Third-Generation Sequencing Reveals the Adaptive Role of the Epigenome in Three Deep-Sea Polychaetes.</title>
        <authorList>
            <person name="Perez M."/>
            <person name="Aroh O."/>
            <person name="Sun Y."/>
            <person name="Lan Y."/>
            <person name="Juniper S.K."/>
            <person name="Young C.R."/>
            <person name="Angers B."/>
            <person name="Qian P.Y."/>
        </authorList>
    </citation>
    <scope>NUCLEOTIDE SEQUENCE</scope>
    <source>
        <strain evidence="6">P08H-3</strain>
    </source>
</reference>
<dbReference type="PANTHER" id="PTHR11849">
    <property type="entry name" value="ETS"/>
    <property type="match status" value="1"/>
</dbReference>
<dbReference type="PROSITE" id="PS50061">
    <property type="entry name" value="ETS_DOMAIN_3"/>
    <property type="match status" value="1"/>
</dbReference>
<sequence length="389" mass="43984">MDSGTPVTVQQIPYPTLTQADLDMLIRTRDEESDASMELPWTTKTSETNDEGYGSSTSPKYFGSESGDSQSENDAIDSMYGCATDDIITEILYYGVSHLDDKCVDSESKSPATNNQDPAVLFHQMSSTARHMGILDQIVPEDIQELFPSLNNLSYTDVDNCMDLDLTKSIGVVDIGRCQHQKIVESPDDNLVDVAAAETNLPEFDVLLDNDYNDVVKQATRTVNKKCKTTRSVNSLSEENYEEQEEESSDGDDGDDDDDNDTLYDPDDEDYIPPVYNQLPSSRRTRRHSPQLWVFLLNCLCDPKLNPSVIGWEDKTKGIFRLKDSKHISDLWGKRLAKVQTKPMDYEKFSRAIRYYYHKGVIISHPKRLTYQFGPKAKRWHEKIGGAAV</sequence>
<feature type="compositionally biased region" description="Acidic residues" evidence="4">
    <location>
        <begin position="239"/>
        <end position="271"/>
    </location>
</feature>
<protein>
    <recommendedName>
        <fullName evidence="5">ETS domain-containing protein</fullName>
    </recommendedName>
</protein>
<keyword evidence="3" id="KW-0539">Nucleus</keyword>
<keyword evidence="2 3" id="KW-0238">DNA-binding</keyword>
<dbReference type="EMBL" id="JAODUP010000255">
    <property type="protein sequence ID" value="KAK2154886.1"/>
    <property type="molecule type" value="Genomic_DNA"/>
</dbReference>
<evidence type="ECO:0000256" key="2">
    <source>
        <dbReference type="ARBA" id="ARBA00023125"/>
    </source>
</evidence>
<dbReference type="GO" id="GO:0043565">
    <property type="term" value="F:sequence-specific DNA binding"/>
    <property type="evidence" value="ECO:0007669"/>
    <property type="project" value="InterPro"/>
</dbReference>
<name>A0AAD9N4N2_9ANNE</name>
<dbReference type="GO" id="GO:0030154">
    <property type="term" value="P:cell differentiation"/>
    <property type="evidence" value="ECO:0007669"/>
    <property type="project" value="TreeGrafter"/>
</dbReference>
<dbReference type="AlphaFoldDB" id="A0AAD9N4N2"/>
<evidence type="ECO:0000313" key="7">
    <source>
        <dbReference type="Proteomes" id="UP001208570"/>
    </source>
</evidence>
<comment type="similarity">
    <text evidence="1 3">Belongs to the ETS family.</text>
</comment>
<evidence type="ECO:0000259" key="5">
    <source>
        <dbReference type="PROSITE" id="PS50061"/>
    </source>
</evidence>
<dbReference type="InterPro" id="IPR036390">
    <property type="entry name" value="WH_DNA-bd_sf"/>
</dbReference>
<proteinExistence type="inferred from homology"/>
<feature type="region of interest" description="Disordered" evidence="4">
    <location>
        <begin position="228"/>
        <end position="283"/>
    </location>
</feature>
<evidence type="ECO:0000256" key="1">
    <source>
        <dbReference type="ARBA" id="ARBA00005562"/>
    </source>
</evidence>
<dbReference type="Gene3D" id="1.10.10.10">
    <property type="entry name" value="Winged helix-like DNA-binding domain superfamily/Winged helix DNA-binding domain"/>
    <property type="match status" value="1"/>
</dbReference>
<dbReference type="PRINTS" id="PR00454">
    <property type="entry name" value="ETSDOMAIN"/>
</dbReference>
<dbReference type="Pfam" id="PF00178">
    <property type="entry name" value="Ets"/>
    <property type="match status" value="1"/>
</dbReference>
<feature type="domain" description="ETS" evidence="5">
    <location>
        <begin position="290"/>
        <end position="374"/>
    </location>
</feature>
<dbReference type="InterPro" id="IPR000418">
    <property type="entry name" value="Ets_dom"/>
</dbReference>
<evidence type="ECO:0000256" key="3">
    <source>
        <dbReference type="RuleBase" id="RU004019"/>
    </source>
</evidence>
<dbReference type="GO" id="GO:0000981">
    <property type="term" value="F:DNA-binding transcription factor activity, RNA polymerase II-specific"/>
    <property type="evidence" value="ECO:0007669"/>
    <property type="project" value="TreeGrafter"/>
</dbReference>
<dbReference type="InterPro" id="IPR046328">
    <property type="entry name" value="ETS_fam"/>
</dbReference>
<dbReference type="SMART" id="SM00413">
    <property type="entry name" value="ETS"/>
    <property type="match status" value="1"/>
</dbReference>
<comment type="subcellular location">
    <subcellularLocation>
        <location evidence="3">Nucleus</location>
    </subcellularLocation>
</comment>
<dbReference type="PANTHER" id="PTHR11849:SF191">
    <property type="entry name" value="ECDYSONE-INDUCED PROTEIN 74EF ISOFORM B"/>
    <property type="match status" value="1"/>
</dbReference>
<dbReference type="SUPFAM" id="SSF46785">
    <property type="entry name" value="Winged helix' DNA-binding domain"/>
    <property type="match status" value="1"/>
</dbReference>
<keyword evidence="7" id="KW-1185">Reference proteome</keyword>
<evidence type="ECO:0000313" key="6">
    <source>
        <dbReference type="EMBL" id="KAK2154886.1"/>
    </source>
</evidence>
<gene>
    <name evidence="6" type="ORF">LSH36_255g05027</name>
</gene>
<organism evidence="6 7">
    <name type="scientific">Paralvinella palmiformis</name>
    <dbReference type="NCBI Taxonomy" id="53620"/>
    <lineage>
        <taxon>Eukaryota</taxon>
        <taxon>Metazoa</taxon>
        <taxon>Spiralia</taxon>
        <taxon>Lophotrochozoa</taxon>
        <taxon>Annelida</taxon>
        <taxon>Polychaeta</taxon>
        <taxon>Sedentaria</taxon>
        <taxon>Canalipalpata</taxon>
        <taxon>Terebellida</taxon>
        <taxon>Terebelliformia</taxon>
        <taxon>Alvinellidae</taxon>
        <taxon>Paralvinella</taxon>
    </lineage>
</organism>